<dbReference type="EC" id="1.1.5.4" evidence="8"/>
<proteinExistence type="inferred from homology"/>
<dbReference type="InterPro" id="IPR006231">
    <property type="entry name" value="MQO"/>
</dbReference>
<dbReference type="SUPFAM" id="SSF51905">
    <property type="entry name" value="FAD/NAD(P)-binding domain"/>
    <property type="match status" value="1"/>
</dbReference>
<evidence type="ECO:0000256" key="7">
    <source>
        <dbReference type="ARBA" id="ARBA00023002"/>
    </source>
</evidence>
<evidence type="ECO:0000313" key="9">
    <source>
        <dbReference type="EMBL" id="RAI94318.1"/>
    </source>
</evidence>
<evidence type="ECO:0000256" key="6">
    <source>
        <dbReference type="ARBA" id="ARBA00022827"/>
    </source>
</evidence>
<keyword evidence="7 8" id="KW-0560">Oxidoreductase</keyword>
<sequence>MSQGQTSTDVILIGAGIMSATLGTLLKQLAPDWNIKVFEKLASAGEESSNEWNNAGTGHSALCELNYTVERPDGSVDISKAIKVNEHFQISRQFWSYLVKSNLIRNPRDFIMPLPHLSYVHGEQNVQFLKRRFEALSKHPLFVGMEFSDNKKKLAEWIPLMMKNRTGNEPIAATKIDSGTDVNFGALTRMLMEHLKSQNVDIHYQHSVKNMKRTSNGSWELAVKNLKSGTVERHTAQFVFIGAGGGSLHLLQKSGIPEGKHIGGFPVSGIFMVCKNPKVVEQHHAKVYGKASVGAPPMSVPHLDTRFIENQKSLLFGPFAGFSPKFLKTGSNADLITSVKLHNLLTMLAAGVKEISLTKYLIQQLMLSKEQRMAELRDFVPDAKSEDWDMVLAGQRVQVIKDTAQGGKGTLQFGTEVVTAADGSIAALLGASPGASTAVHVMLEILQKCFPQHMDAWEPKIKEMVPSYGESLVDNLSLLNQVHASTARVLGLTAEKSVVRM</sequence>
<keyword evidence="5 8" id="KW-0285">Flavoprotein</keyword>
<evidence type="ECO:0000256" key="1">
    <source>
        <dbReference type="ARBA" id="ARBA00001139"/>
    </source>
</evidence>
<dbReference type="InterPro" id="IPR036188">
    <property type="entry name" value="FAD/NAD-bd_sf"/>
</dbReference>
<dbReference type="Proteomes" id="UP000248827">
    <property type="component" value="Unassembled WGS sequence"/>
</dbReference>
<dbReference type="NCBIfam" id="TIGR01320">
    <property type="entry name" value="mal_quin_oxido"/>
    <property type="match status" value="1"/>
</dbReference>
<protein>
    <recommendedName>
        <fullName evidence="8">Probable malate:quinone oxidoreductase</fullName>
        <ecNumber evidence="8">1.1.5.4</ecNumber>
    </recommendedName>
    <alternativeName>
        <fullName evidence="8">MQO</fullName>
    </alternativeName>
    <alternativeName>
        <fullName evidence="8">Malate dehydrogenase [quinone]</fullName>
    </alternativeName>
</protein>
<dbReference type="NCBIfam" id="NF009875">
    <property type="entry name" value="PRK13339.1"/>
    <property type="match status" value="1"/>
</dbReference>
<dbReference type="NCBIfam" id="NF003606">
    <property type="entry name" value="PRK05257.2-1"/>
    <property type="match status" value="1"/>
</dbReference>
<organism evidence="9 10">
    <name type="scientific">Paenibacillus pabuli</name>
    <dbReference type="NCBI Taxonomy" id="1472"/>
    <lineage>
        <taxon>Bacteria</taxon>
        <taxon>Bacillati</taxon>
        <taxon>Bacillota</taxon>
        <taxon>Bacilli</taxon>
        <taxon>Bacillales</taxon>
        <taxon>Paenibacillaceae</taxon>
        <taxon>Paenibacillus</taxon>
    </lineage>
</organism>
<dbReference type="HAMAP" id="MF_00212">
    <property type="entry name" value="MQO"/>
    <property type="match status" value="1"/>
</dbReference>
<comment type="cofactor">
    <cofactor evidence="2 8">
        <name>FAD</name>
        <dbReference type="ChEBI" id="CHEBI:57692"/>
    </cofactor>
</comment>
<dbReference type="PANTHER" id="PTHR43104:SF2">
    <property type="entry name" value="L-2-HYDROXYGLUTARATE DEHYDROGENASE, MITOCHONDRIAL"/>
    <property type="match status" value="1"/>
</dbReference>
<evidence type="ECO:0000256" key="3">
    <source>
        <dbReference type="ARBA" id="ARBA00005012"/>
    </source>
</evidence>
<keyword evidence="4 8" id="KW-0816">Tricarboxylic acid cycle</keyword>
<comment type="pathway">
    <text evidence="3 8">Carbohydrate metabolism; tricarboxylic acid cycle; oxaloacetate from (S)-malate (quinone route): step 1/1.</text>
</comment>
<keyword evidence="6 8" id="KW-0274">FAD</keyword>
<comment type="similarity">
    <text evidence="8">Belongs to the MQO family.</text>
</comment>
<evidence type="ECO:0000313" key="10">
    <source>
        <dbReference type="Proteomes" id="UP000248827"/>
    </source>
</evidence>
<dbReference type="NCBIfam" id="NF003604">
    <property type="entry name" value="PRK05257.1-3"/>
    <property type="match status" value="1"/>
</dbReference>
<dbReference type="RefSeq" id="WP_111620254.1">
    <property type="nucleotide sequence ID" value="NZ_QLLI01000008.1"/>
</dbReference>
<dbReference type="NCBIfam" id="NF003605">
    <property type="entry name" value="PRK05257.1-4"/>
    <property type="match status" value="1"/>
</dbReference>
<dbReference type="Pfam" id="PF06039">
    <property type="entry name" value="Mqo"/>
    <property type="match status" value="1"/>
</dbReference>
<dbReference type="EMBL" id="QLLI01000008">
    <property type="protein sequence ID" value="RAI94318.1"/>
    <property type="molecule type" value="Genomic_DNA"/>
</dbReference>
<dbReference type="NCBIfam" id="NF003611">
    <property type="entry name" value="PRK05257.3-2"/>
    <property type="match status" value="1"/>
</dbReference>
<evidence type="ECO:0000256" key="2">
    <source>
        <dbReference type="ARBA" id="ARBA00001974"/>
    </source>
</evidence>
<dbReference type="PANTHER" id="PTHR43104">
    <property type="entry name" value="L-2-HYDROXYGLUTARATE DEHYDROGENASE, MITOCHONDRIAL"/>
    <property type="match status" value="1"/>
</dbReference>
<keyword evidence="10" id="KW-1185">Reference proteome</keyword>
<evidence type="ECO:0000256" key="8">
    <source>
        <dbReference type="HAMAP-Rule" id="MF_00212"/>
    </source>
</evidence>
<name>A0ABX9BII4_9BACL</name>
<dbReference type="NCBIfam" id="NF003608">
    <property type="entry name" value="PRK05257.2-4"/>
    <property type="match status" value="1"/>
</dbReference>
<gene>
    <name evidence="8" type="primary">mqo</name>
    <name evidence="9" type="ORF">DET54_108118</name>
</gene>
<dbReference type="NCBIfam" id="NF003610">
    <property type="entry name" value="PRK05257.3-1"/>
    <property type="match status" value="1"/>
</dbReference>
<reference evidence="9 10" key="1">
    <citation type="submission" date="2018-06" db="EMBL/GenBank/DDBJ databases">
        <title>Freshwater and sediment microbial communities from various areas in North America, analyzing microbe dynamics in response to fracking.</title>
        <authorList>
            <person name="Lamendella R."/>
        </authorList>
    </citation>
    <scope>NUCLEOTIDE SEQUENCE [LARGE SCALE GENOMIC DNA]</scope>
    <source>
        <strain evidence="9 10">NG-13</strain>
    </source>
</reference>
<evidence type="ECO:0000256" key="5">
    <source>
        <dbReference type="ARBA" id="ARBA00022630"/>
    </source>
</evidence>
<comment type="caution">
    <text evidence="9">The sequence shown here is derived from an EMBL/GenBank/DDBJ whole genome shotgun (WGS) entry which is preliminary data.</text>
</comment>
<accession>A0ABX9BII4</accession>
<dbReference type="NCBIfam" id="NF003603">
    <property type="entry name" value="PRK05257.1-1"/>
    <property type="match status" value="1"/>
</dbReference>
<evidence type="ECO:0000256" key="4">
    <source>
        <dbReference type="ARBA" id="ARBA00022532"/>
    </source>
</evidence>
<comment type="catalytic activity">
    <reaction evidence="1 8">
        <text>(S)-malate + a quinone = a quinol + oxaloacetate</text>
        <dbReference type="Rhea" id="RHEA:46012"/>
        <dbReference type="ChEBI" id="CHEBI:15589"/>
        <dbReference type="ChEBI" id="CHEBI:16452"/>
        <dbReference type="ChEBI" id="CHEBI:24646"/>
        <dbReference type="ChEBI" id="CHEBI:132124"/>
        <dbReference type="EC" id="1.1.5.4"/>
    </reaction>
</comment>